<dbReference type="Proteomes" id="UP000807469">
    <property type="component" value="Unassembled WGS sequence"/>
</dbReference>
<dbReference type="GO" id="GO:0000444">
    <property type="term" value="C:MIS12/MIND type complex"/>
    <property type="evidence" value="ECO:0007669"/>
    <property type="project" value="InterPro"/>
</dbReference>
<keyword evidence="3" id="KW-1185">Reference proteome</keyword>
<dbReference type="GO" id="GO:0007059">
    <property type="term" value="P:chromosome segregation"/>
    <property type="evidence" value="ECO:0007669"/>
    <property type="project" value="InterPro"/>
</dbReference>
<organism evidence="2 3">
    <name type="scientific">Pholiota conissans</name>
    <dbReference type="NCBI Taxonomy" id="109636"/>
    <lineage>
        <taxon>Eukaryota</taxon>
        <taxon>Fungi</taxon>
        <taxon>Dikarya</taxon>
        <taxon>Basidiomycota</taxon>
        <taxon>Agaricomycotina</taxon>
        <taxon>Agaricomycetes</taxon>
        <taxon>Agaricomycetidae</taxon>
        <taxon>Agaricales</taxon>
        <taxon>Agaricineae</taxon>
        <taxon>Strophariaceae</taxon>
        <taxon>Pholiota</taxon>
    </lineage>
</organism>
<comment type="caution">
    <text evidence="2">The sequence shown here is derived from an EMBL/GenBank/DDBJ whole genome shotgun (WGS) entry which is preliminary data.</text>
</comment>
<feature type="region of interest" description="Disordered" evidence="1">
    <location>
        <begin position="472"/>
        <end position="495"/>
    </location>
</feature>
<feature type="region of interest" description="Disordered" evidence="1">
    <location>
        <begin position="613"/>
        <end position="649"/>
    </location>
</feature>
<name>A0A9P5YWG5_9AGAR</name>
<dbReference type="PANTHER" id="PTHR14778">
    <property type="entry name" value="KINETOCHORE-ASSOCIATED PROTEIN DSN1 HOMOLOG"/>
    <property type="match status" value="1"/>
</dbReference>
<feature type="compositionally biased region" description="Polar residues" evidence="1">
    <location>
        <begin position="87"/>
        <end position="101"/>
    </location>
</feature>
<dbReference type="GO" id="GO:0051301">
    <property type="term" value="P:cell division"/>
    <property type="evidence" value="ECO:0007669"/>
    <property type="project" value="InterPro"/>
</dbReference>
<evidence type="ECO:0000256" key="1">
    <source>
        <dbReference type="SAM" id="MobiDB-lite"/>
    </source>
</evidence>
<evidence type="ECO:0000313" key="3">
    <source>
        <dbReference type="Proteomes" id="UP000807469"/>
    </source>
</evidence>
<protein>
    <submittedName>
        <fullName evidence="2">Uncharacterized protein</fullName>
    </submittedName>
</protein>
<dbReference type="EMBL" id="MU155312">
    <property type="protein sequence ID" value="KAF9475965.1"/>
    <property type="molecule type" value="Genomic_DNA"/>
</dbReference>
<dbReference type="OrthoDB" id="3364649at2759"/>
<dbReference type="AlphaFoldDB" id="A0A9P5YWG5"/>
<sequence>MTKSTSTLVDVTHLQMLPTQPPLNGKRKPEDFNPLLNAAAAKRAKKEAKLGAPNKRKLTHDDGGGGLLIVRAPGSQPSQSQPPPAHNTESLPPHSASQPLTETAGPSKPPSKKFKTNPLPPRPVSKSKSATRDRVPYAEAYDEAEVENDVRAMEDEADHLRRKSRANTTINSSLRPSDNNIHFPSRRSEEPANTSRNKGKSKFVDTTAPLPDDEETQQERNKQLRQGAMDAITGNRGRSMETDSSRGHRRKSSVGGRGKRTSTAFETTGVITQPHNSVSESSFYKHIDCDLPDSERVRQLLIWCSLRAAANPPPTSKSPPLPPLSAQGAQIMKILQDDLVRMLAEKRIDLSFHSPEASTSKQPQENLRENEQNVRNRQWEITYSRHIQQAQAEEEAWKKVSYGYDAYAKKLQASLEKRTADLNPQSLSAKAKGKRRATGDLDDIESHFMPQEHELPPEFHPALALAKSALGHRATGDERIPNRRSLSRSNLTRDEMEAELKRRLPSLEYKIDQIFSYASAARATTNIAEKALNERFDIISANLASRTNPFPPTGDASTAGSATQLLSTYVAPKASSVDPLDLMRALSRVDQGRPPALVGDAARRAAREVQRANETGVIAVGDRPLTGVPATPRKTPGTPRRGTTPSRDR</sequence>
<feature type="compositionally biased region" description="Polar residues" evidence="1">
    <location>
        <begin position="166"/>
        <end position="182"/>
    </location>
</feature>
<dbReference type="InterPro" id="IPR013218">
    <property type="entry name" value="Dsn1/Mis13"/>
</dbReference>
<reference evidence="2" key="1">
    <citation type="submission" date="2020-11" db="EMBL/GenBank/DDBJ databases">
        <authorList>
            <consortium name="DOE Joint Genome Institute"/>
            <person name="Ahrendt S."/>
            <person name="Riley R."/>
            <person name="Andreopoulos W."/>
            <person name="Labutti K."/>
            <person name="Pangilinan J."/>
            <person name="Ruiz-Duenas F.J."/>
            <person name="Barrasa J.M."/>
            <person name="Sanchez-Garcia M."/>
            <person name="Camarero S."/>
            <person name="Miyauchi S."/>
            <person name="Serrano A."/>
            <person name="Linde D."/>
            <person name="Babiker R."/>
            <person name="Drula E."/>
            <person name="Ayuso-Fernandez I."/>
            <person name="Pacheco R."/>
            <person name="Padilla G."/>
            <person name="Ferreira P."/>
            <person name="Barriuso J."/>
            <person name="Kellner H."/>
            <person name="Castanera R."/>
            <person name="Alfaro M."/>
            <person name="Ramirez L."/>
            <person name="Pisabarro A.G."/>
            <person name="Kuo A."/>
            <person name="Tritt A."/>
            <person name="Lipzen A."/>
            <person name="He G."/>
            <person name="Yan M."/>
            <person name="Ng V."/>
            <person name="Cullen D."/>
            <person name="Martin F."/>
            <person name="Rosso M.-N."/>
            <person name="Henrissat B."/>
            <person name="Hibbett D."/>
            <person name="Martinez A.T."/>
            <person name="Grigoriev I.V."/>
        </authorList>
    </citation>
    <scope>NUCLEOTIDE SEQUENCE</scope>
    <source>
        <strain evidence="2">CIRM-BRFM 674</strain>
    </source>
</reference>
<dbReference type="Pfam" id="PF08202">
    <property type="entry name" value="MIS13"/>
    <property type="match status" value="1"/>
</dbReference>
<dbReference type="PANTHER" id="PTHR14778:SF2">
    <property type="entry name" value="KINETOCHORE-ASSOCIATED PROTEIN DSN1 HOMOLOG"/>
    <property type="match status" value="1"/>
</dbReference>
<accession>A0A9P5YWG5</accession>
<feature type="region of interest" description="Disordered" evidence="1">
    <location>
        <begin position="1"/>
        <end position="262"/>
    </location>
</feature>
<gene>
    <name evidence="2" type="ORF">BDN70DRAFT_883059</name>
</gene>
<proteinExistence type="predicted"/>
<feature type="compositionally biased region" description="Basic residues" evidence="1">
    <location>
        <begin position="247"/>
        <end position="260"/>
    </location>
</feature>
<evidence type="ECO:0000313" key="2">
    <source>
        <dbReference type="EMBL" id="KAF9475965.1"/>
    </source>
</evidence>
<feature type="compositionally biased region" description="Low complexity" evidence="1">
    <location>
        <begin position="629"/>
        <end position="649"/>
    </location>
</feature>